<dbReference type="InterPro" id="IPR017946">
    <property type="entry name" value="PLC-like_Pdiesterase_TIM-brl"/>
</dbReference>
<dbReference type="SMART" id="SM00148">
    <property type="entry name" value="PLCXc"/>
    <property type="match status" value="1"/>
</dbReference>
<name>A0A8B6H499_MYTGA</name>
<comment type="caution">
    <text evidence="2">The sequence shown here is derived from an EMBL/GenBank/DDBJ whole genome shotgun (WGS) entry which is preliminary data.</text>
</comment>
<dbReference type="EC" id="4.6.1.13" evidence="2"/>
<reference evidence="2" key="1">
    <citation type="submission" date="2018-11" db="EMBL/GenBank/DDBJ databases">
        <authorList>
            <person name="Alioto T."/>
            <person name="Alioto T."/>
        </authorList>
    </citation>
    <scope>NUCLEOTIDE SEQUENCE</scope>
</reference>
<organism evidence="2 3">
    <name type="scientific">Mytilus galloprovincialis</name>
    <name type="common">Mediterranean mussel</name>
    <dbReference type="NCBI Taxonomy" id="29158"/>
    <lineage>
        <taxon>Eukaryota</taxon>
        <taxon>Metazoa</taxon>
        <taxon>Spiralia</taxon>
        <taxon>Lophotrochozoa</taxon>
        <taxon>Mollusca</taxon>
        <taxon>Bivalvia</taxon>
        <taxon>Autobranchia</taxon>
        <taxon>Pteriomorphia</taxon>
        <taxon>Mytilida</taxon>
        <taxon>Mytiloidea</taxon>
        <taxon>Mytilidae</taxon>
        <taxon>Mytilinae</taxon>
        <taxon>Mytilus</taxon>
    </lineage>
</organism>
<evidence type="ECO:0000259" key="1">
    <source>
        <dbReference type="SMART" id="SM00148"/>
    </source>
</evidence>
<dbReference type="Gene3D" id="3.20.20.190">
    <property type="entry name" value="Phosphatidylinositol (PI) phosphodiesterase"/>
    <property type="match status" value="1"/>
</dbReference>
<dbReference type="SUPFAM" id="SSF51695">
    <property type="entry name" value="PLC-like phosphodiesterases"/>
    <property type="match status" value="1"/>
</dbReference>
<evidence type="ECO:0000313" key="3">
    <source>
        <dbReference type="Proteomes" id="UP000596742"/>
    </source>
</evidence>
<accession>A0A8B6H499</accession>
<dbReference type="PROSITE" id="PS50007">
    <property type="entry name" value="PIPLC_X_DOMAIN"/>
    <property type="match status" value="1"/>
</dbReference>
<dbReference type="EMBL" id="UYJE01009526">
    <property type="protein sequence ID" value="VDI74140.1"/>
    <property type="molecule type" value="Genomic_DNA"/>
</dbReference>
<evidence type="ECO:0000313" key="2">
    <source>
        <dbReference type="EMBL" id="VDI74140.1"/>
    </source>
</evidence>
<dbReference type="GO" id="GO:0006629">
    <property type="term" value="P:lipid metabolic process"/>
    <property type="evidence" value="ECO:0007669"/>
    <property type="project" value="InterPro"/>
</dbReference>
<dbReference type="InterPro" id="IPR000909">
    <property type="entry name" value="PLipase_C_PInositol-sp_X_dom"/>
</dbReference>
<feature type="domain" description="Phosphatidylinositol-specific phospholipase C X" evidence="1">
    <location>
        <begin position="34"/>
        <end position="172"/>
    </location>
</feature>
<keyword evidence="3" id="KW-1185">Reference proteome</keyword>
<dbReference type="Pfam" id="PF00388">
    <property type="entry name" value="PI-PLC-X"/>
    <property type="match status" value="1"/>
</dbReference>
<sequence length="277" mass="31963">MGNVFNVNAKDPDYWNVTDDPGIRHTNWMSAIPDSKFLYEISVPGTHDTMARAGVLWAWCQSLSLNTHLEIGIRFFDIRCRHFKNGLPIHHGIVYENCNFTDCMNTMASFVRSNPSECVLVRVTDEYEEAECTRTFCQTVWEDLQNYRDILWLEEKISPIKDVRGKIVILRDFKKEDKPIGIDYTSLDIEDDWSVSNLDHKWGKVKAHLDKARTQVDTKMLLTFNSCTKGGDAPREIDRTLNPKLHSYVRNYGGRLGIIAIDYPGPKLIENIIDNNF</sequence>
<dbReference type="OrthoDB" id="1046782at2759"/>
<keyword evidence="2" id="KW-0456">Lyase</keyword>
<dbReference type="GO" id="GO:0008081">
    <property type="term" value="F:phosphoric diester hydrolase activity"/>
    <property type="evidence" value="ECO:0007669"/>
    <property type="project" value="InterPro"/>
</dbReference>
<dbReference type="CDD" id="cd08586">
    <property type="entry name" value="PI-PLCc_BcPLC_like"/>
    <property type="match status" value="1"/>
</dbReference>
<proteinExistence type="predicted"/>
<dbReference type="Proteomes" id="UP000596742">
    <property type="component" value="Unassembled WGS sequence"/>
</dbReference>
<dbReference type="GO" id="GO:0004436">
    <property type="term" value="F:phosphatidylinositol diacylglycerol-lyase activity"/>
    <property type="evidence" value="ECO:0007669"/>
    <property type="project" value="UniProtKB-EC"/>
</dbReference>
<protein>
    <submittedName>
        <fullName evidence="2">1-phosphatidylinositol phosphodiesterase</fullName>
        <ecNumber evidence="2">4.6.1.13</ecNumber>
    </submittedName>
</protein>
<dbReference type="AlphaFoldDB" id="A0A8B6H499"/>
<dbReference type="InterPro" id="IPR051057">
    <property type="entry name" value="PI-PLC_domain"/>
</dbReference>
<dbReference type="PANTHER" id="PTHR13593">
    <property type="match status" value="1"/>
</dbReference>
<dbReference type="PANTHER" id="PTHR13593:SF113">
    <property type="entry name" value="SI:DKEY-266F7.9"/>
    <property type="match status" value="1"/>
</dbReference>
<gene>
    <name evidence="2" type="ORF">MGAL_10B009710</name>
</gene>